<dbReference type="AlphaFoldDB" id="A0A9Q0ICV0"/>
<feature type="region of interest" description="Disordered" evidence="1">
    <location>
        <begin position="45"/>
        <end position="155"/>
    </location>
</feature>
<dbReference type="InterPro" id="IPR031371">
    <property type="entry name" value="Mucin-15"/>
</dbReference>
<gene>
    <name evidence="3" type="ORF">NHX12_006179</name>
</gene>
<feature type="chain" id="PRO_5040473687" description="Syndecan" evidence="2">
    <location>
        <begin position="24"/>
        <end position="443"/>
    </location>
</feature>
<dbReference type="OrthoDB" id="9950822at2759"/>
<evidence type="ECO:0000313" key="3">
    <source>
        <dbReference type="EMBL" id="KAJ3593845.1"/>
    </source>
</evidence>
<feature type="compositionally biased region" description="Low complexity" evidence="1">
    <location>
        <begin position="176"/>
        <end position="185"/>
    </location>
</feature>
<keyword evidence="2" id="KW-0732">Signal</keyword>
<dbReference type="EMBL" id="JANIIK010000112">
    <property type="protein sequence ID" value="KAJ3593845.1"/>
    <property type="molecule type" value="Genomic_DNA"/>
</dbReference>
<dbReference type="Pfam" id="PF15672">
    <property type="entry name" value="Mucin15"/>
    <property type="match status" value="1"/>
</dbReference>
<sequence length="443" mass="47422">MDMYFKITTALLLLIQAFHPTLLQDTTDSPRRTIDPSWLRELNIKPFGNQNQTTVEPMSGDGEADRASTDDDMPGDSPRRTIDPSWLRELNSKPLGNQNQTTVEPMSGDREADMASTDDDMPGSLRGSMALSSGEDEENQERDFNGTSGDGMTVITTPMLFPRDLDTERNASSGVTAAAPETEATQPLDPNPGVNNVSNTEDEFQDSPMVPANHTDQMTPNLTHSSNATDPQEITLAPETHKFNESSGETEVPDHRLENWLSSNSTGQTTSGQPNMLNTTAVPEDSGEPGTPLPTGRATEAPLPETTGDQRVAVPGTTAAVPGTTAVVPGTTAIVPGTTAVFPGTTTVVPETTEESNADKGAVSGGSNAERGTAVAVCALALVIYVILKKKNQKDFSHRKLVEFASDPVLRLDNSEPMDLNYSNGGYSNPGHQMDDFQMTNMP</sequence>
<protein>
    <recommendedName>
        <fullName evidence="5">Syndecan</fullName>
    </recommendedName>
</protein>
<feature type="region of interest" description="Disordered" evidence="1">
    <location>
        <begin position="170"/>
        <end position="229"/>
    </location>
</feature>
<evidence type="ECO:0000256" key="2">
    <source>
        <dbReference type="SAM" id="SignalP"/>
    </source>
</evidence>
<organism evidence="3 4">
    <name type="scientific">Muraenolepis orangiensis</name>
    <name type="common">Patagonian moray cod</name>
    <dbReference type="NCBI Taxonomy" id="630683"/>
    <lineage>
        <taxon>Eukaryota</taxon>
        <taxon>Metazoa</taxon>
        <taxon>Chordata</taxon>
        <taxon>Craniata</taxon>
        <taxon>Vertebrata</taxon>
        <taxon>Euteleostomi</taxon>
        <taxon>Actinopterygii</taxon>
        <taxon>Neopterygii</taxon>
        <taxon>Teleostei</taxon>
        <taxon>Neoteleostei</taxon>
        <taxon>Acanthomorphata</taxon>
        <taxon>Zeiogadaria</taxon>
        <taxon>Gadariae</taxon>
        <taxon>Gadiformes</taxon>
        <taxon>Muraenolepidoidei</taxon>
        <taxon>Muraenolepididae</taxon>
        <taxon>Muraenolepis</taxon>
    </lineage>
</organism>
<reference evidence="3" key="1">
    <citation type="submission" date="2022-07" db="EMBL/GenBank/DDBJ databases">
        <title>Chromosome-level genome of Muraenolepis orangiensis.</title>
        <authorList>
            <person name="Kim J."/>
        </authorList>
    </citation>
    <scope>NUCLEOTIDE SEQUENCE</scope>
    <source>
        <strain evidence="3">KU_S4_2022</strain>
        <tissue evidence="3">Muscle</tissue>
    </source>
</reference>
<evidence type="ECO:0000256" key="1">
    <source>
        <dbReference type="SAM" id="MobiDB-lite"/>
    </source>
</evidence>
<feature type="compositionally biased region" description="Low complexity" evidence="1">
    <location>
        <begin position="262"/>
        <end position="273"/>
    </location>
</feature>
<dbReference type="Proteomes" id="UP001148018">
    <property type="component" value="Unassembled WGS sequence"/>
</dbReference>
<evidence type="ECO:0008006" key="5">
    <source>
        <dbReference type="Google" id="ProtNLM"/>
    </source>
</evidence>
<comment type="caution">
    <text evidence="3">The sequence shown here is derived from an EMBL/GenBank/DDBJ whole genome shotgun (WGS) entry which is preliminary data.</text>
</comment>
<feature type="signal peptide" evidence="2">
    <location>
        <begin position="1"/>
        <end position="23"/>
    </location>
</feature>
<feature type="compositionally biased region" description="Polar residues" evidence="1">
    <location>
        <begin position="214"/>
        <end position="229"/>
    </location>
</feature>
<name>A0A9Q0ICV0_9TELE</name>
<proteinExistence type="predicted"/>
<keyword evidence="4" id="KW-1185">Reference proteome</keyword>
<feature type="region of interest" description="Disordered" evidence="1">
    <location>
        <begin position="423"/>
        <end position="443"/>
    </location>
</feature>
<accession>A0A9Q0ICV0</accession>
<feature type="region of interest" description="Disordered" evidence="1">
    <location>
        <begin position="260"/>
        <end position="310"/>
    </location>
</feature>
<evidence type="ECO:0000313" key="4">
    <source>
        <dbReference type="Proteomes" id="UP001148018"/>
    </source>
</evidence>
<feature type="compositionally biased region" description="Polar residues" evidence="1">
    <location>
        <begin position="94"/>
        <end position="104"/>
    </location>
</feature>